<organism evidence="3 4">
    <name type="scientific">Agrobacterium vitis</name>
    <name type="common">Rhizobium vitis</name>
    <dbReference type="NCBI Taxonomy" id="373"/>
    <lineage>
        <taxon>Bacteria</taxon>
        <taxon>Pseudomonadati</taxon>
        <taxon>Pseudomonadota</taxon>
        <taxon>Alphaproteobacteria</taxon>
        <taxon>Hyphomicrobiales</taxon>
        <taxon>Rhizobiaceae</taxon>
        <taxon>Rhizobium/Agrobacterium group</taxon>
        <taxon>Agrobacterium</taxon>
    </lineage>
</organism>
<accession>A0AAE4W9J7</accession>
<evidence type="ECO:0000259" key="2">
    <source>
        <dbReference type="Pfam" id="PF01471"/>
    </source>
</evidence>
<evidence type="ECO:0000256" key="1">
    <source>
        <dbReference type="SAM" id="SignalP"/>
    </source>
</evidence>
<feature type="chain" id="PRO_5042287058" description="Peptidoglycan binding-like domain-containing protein" evidence="1">
    <location>
        <begin position="26"/>
        <end position="312"/>
    </location>
</feature>
<dbReference type="InterPro" id="IPR002477">
    <property type="entry name" value="Peptidoglycan-bd-like"/>
</dbReference>
<comment type="caution">
    <text evidence="3">The sequence shown here is derived from an EMBL/GenBank/DDBJ whole genome shotgun (WGS) entry which is preliminary data.</text>
</comment>
<evidence type="ECO:0000313" key="4">
    <source>
        <dbReference type="Proteomes" id="UP000436692"/>
    </source>
</evidence>
<dbReference type="InterPro" id="IPR036366">
    <property type="entry name" value="PGBDSf"/>
</dbReference>
<feature type="domain" description="Peptidoglycan binding-like" evidence="2">
    <location>
        <begin position="243"/>
        <end position="294"/>
    </location>
</feature>
<evidence type="ECO:0000313" key="3">
    <source>
        <dbReference type="EMBL" id="MUZ55963.1"/>
    </source>
</evidence>
<dbReference type="Pfam" id="PF01471">
    <property type="entry name" value="PG_binding_1"/>
    <property type="match status" value="1"/>
</dbReference>
<feature type="signal peptide" evidence="1">
    <location>
        <begin position="1"/>
        <end position="25"/>
    </location>
</feature>
<reference evidence="3 4" key="1">
    <citation type="submission" date="2019-12" db="EMBL/GenBank/DDBJ databases">
        <title>Whole-genome sequencing of Allorhizobium vitis.</title>
        <authorList>
            <person name="Gan H.M."/>
            <person name="Szegedi E."/>
            <person name="Burr T."/>
            <person name="Savka M.A."/>
        </authorList>
    </citation>
    <scope>NUCLEOTIDE SEQUENCE [LARGE SCALE GENOMIC DNA]</scope>
    <source>
        <strain evidence="3 4">CG989</strain>
    </source>
</reference>
<dbReference type="InterPro" id="IPR036365">
    <property type="entry name" value="PGBD-like_sf"/>
</dbReference>
<dbReference type="AlphaFoldDB" id="A0AAE4W9J7"/>
<protein>
    <recommendedName>
        <fullName evidence="2">Peptidoglycan binding-like domain-containing protein</fullName>
    </recommendedName>
</protein>
<dbReference type="Gene3D" id="1.10.101.10">
    <property type="entry name" value="PGBD-like superfamily/PGBD"/>
    <property type="match status" value="1"/>
</dbReference>
<dbReference type="RefSeq" id="WP_156547020.1">
    <property type="nucleotide sequence ID" value="NZ_JABAEJ010000001.1"/>
</dbReference>
<name>A0AAE4W9J7_AGRVI</name>
<gene>
    <name evidence="3" type="ORF">GOZ95_00665</name>
</gene>
<sequence length="312" mass="34395">MRTFEREAQLLLFALAVLWSNLAFSQTPTQLPPTVLPSVAFYEPVPFKNAVKFAVYKDDMGNFFLAPTSLQVDQESVGFVYKKSPADKQFNSVTLTLRPVLDELMSEEDVTAAIRAEYPDVKLHYLEPRLARFEVTIVGERHIVTPFTTTLRFGRDMSLSVPVSGEVAAFLLSGRTTDVPIGNVTLTYTIRGRELGLDGTSSVVDRKLQISGFINGGCARRSESYVDVSTGNTGCIVGMKYSAEEVVLIQLELKRLALYKGPVDGIIGWQTKKAVRAAQAHLDIPPTGALGYWTVIRIKNGELAKAIEETRG</sequence>
<dbReference type="Proteomes" id="UP000436692">
    <property type="component" value="Unassembled WGS sequence"/>
</dbReference>
<dbReference type="SUPFAM" id="SSF47090">
    <property type="entry name" value="PGBD-like"/>
    <property type="match status" value="1"/>
</dbReference>
<proteinExistence type="predicted"/>
<dbReference type="EMBL" id="WPHM01000001">
    <property type="protein sequence ID" value="MUZ55963.1"/>
    <property type="molecule type" value="Genomic_DNA"/>
</dbReference>
<keyword evidence="1" id="KW-0732">Signal</keyword>